<dbReference type="GO" id="GO:0015562">
    <property type="term" value="F:efflux transmembrane transporter activity"/>
    <property type="evidence" value="ECO:0007669"/>
    <property type="project" value="TreeGrafter"/>
</dbReference>
<accession>A0A4S4BWB2</accession>
<keyword evidence="2" id="KW-0175">Coiled coil</keyword>
<dbReference type="AlphaFoldDB" id="A0A4S4BWB2"/>
<dbReference type="Gene3D" id="2.40.50.100">
    <property type="match status" value="1"/>
</dbReference>
<dbReference type="Gene3D" id="2.40.420.20">
    <property type="match status" value="1"/>
</dbReference>
<dbReference type="OrthoDB" id="2547524at2"/>
<feature type="domain" description="Multidrug resistance protein MdtA-like barrel-sandwich hybrid" evidence="3">
    <location>
        <begin position="41"/>
        <end position="166"/>
    </location>
</feature>
<dbReference type="GO" id="GO:1990281">
    <property type="term" value="C:efflux pump complex"/>
    <property type="evidence" value="ECO:0007669"/>
    <property type="project" value="TreeGrafter"/>
</dbReference>
<evidence type="ECO:0000313" key="5">
    <source>
        <dbReference type="Proteomes" id="UP000310636"/>
    </source>
</evidence>
<dbReference type="NCBIfam" id="TIGR01730">
    <property type="entry name" value="RND_mfp"/>
    <property type="match status" value="1"/>
</dbReference>
<dbReference type="PANTHER" id="PTHR30469:SF15">
    <property type="entry name" value="HLYD FAMILY OF SECRETION PROTEINS"/>
    <property type="match status" value="1"/>
</dbReference>
<reference evidence="4 5" key="1">
    <citation type="submission" date="2019-04" db="EMBL/GenBank/DDBJ databases">
        <title>Cohnella sp. nov. isolated from preserved vegetables.</title>
        <authorList>
            <person name="Lin S.-Y."/>
            <person name="Hung M.-H."/>
            <person name="Young C.-C."/>
        </authorList>
    </citation>
    <scope>NUCLEOTIDE SEQUENCE [LARGE SCALE GENOMIC DNA]</scope>
    <source>
        <strain evidence="4 5">CC-MHH1044</strain>
    </source>
</reference>
<evidence type="ECO:0000256" key="2">
    <source>
        <dbReference type="SAM" id="Coils"/>
    </source>
</evidence>
<dbReference type="Pfam" id="PF25917">
    <property type="entry name" value="BSH_RND"/>
    <property type="match status" value="1"/>
</dbReference>
<dbReference type="EMBL" id="SSOB01000015">
    <property type="protein sequence ID" value="THF78733.1"/>
    <property type="molecule type" value="Genomic_DNA"/>
</dbReference>
<protein>
    <submittedName>
        <fullName evidence="4">Efflux RND transporter periplasmic adaptor subunit</fullName>
    </submittedName>
</protein>
<dbReference type="Proteomes" id="UP000310636">
    <property type="component" value="Unassembled WGS sequence"/>
</dbReference>
<dbReference type="SUPFAM" id="SSF111369">
    <property type="entry name" value="HlyD-like secretion proteins"/>
    <property type="match status" value="1"/>
</dbReference>
<dbReference type="Gene3D" id="1.10.287.470">
    <property type="entry name" value="Helix hairpin bin"/>
    <property type="match status" value="1"/>
</dbReference>
<comment type="similarity">
    <text evidence="1">Belongs to the membrane fusion protein (MFP) (TC 8.A.1) family.</text>
</comment>
<name>A0A4S4BWB2_9BACL</name>
<dbReference type="Gene3D" id="2.40.30.170">
    <property type="match status" value="1"/>
</dbReference>
<dbReference type="InterPro" id="IPR006143">
    <property type="entry name" value="RND_pump_MFP"/>
</dbReference>
<gene>
    <name evidence="4" type="ORF">E6C55_13475</name>
</gene>
<dbReference type="InterPro" id="IPR058625">
    <property type="entry name" value="MdtA-like_BSH"/>
</dbReference>
<evidence type="ECO:0000313" key="4">
    <source>
        <dbReference type="EMBL" id="THF78733.1"/>
    </source>
</evidence>
<proteinExistence type="inferred from homology"/>
<keyword evidence="5" id="KW-1185">Reference proteome</keyword>
<evidence type="ECO:0000259" key="3">
    <source>
        <dbReference type="Pfam" id="PF25917"/>
    </source>
</evidence>
<evidence type="ECO:0000256" key="1">
    <source>
        <dbReference type="ARBA" id="ARBA00009477"/>
    </source>
</evidence>
<dbReference type="PANTHER" id="PTHR30469">
    <property type="entry name" value="MULTIDRUG RESISTANCE PROTEIN MDTA"/>
    <property type="match status" value="1"/>
</dbReference>
<sequence length="335" mass="35778">MSLPKVAVESPTMGSLDLSISEDGYLQPAYTAPLMPKGNWTVAEVHVKKGDRVGQGDPLITFDPSETERTLEDARTRYSQAQLQLDQLQEAIKPLLREDDQEAIARQKRDIEVKKLDMLIAQRNIEDLEKQIRDGTVLRAPFDGIVVALSAEEGIQVSAAQQAVTIASDASGYQVEITAEGDSASALEVGRAVKVKVDEPKVRYLEGTIASIEDAQSQASGGGGNSGTKTITIDVSGAELKPGMKATVSIDQESPRPGLQISSDSLHSDSSGTFVFTVSTKEGPLGSTYFATKTYVDAGDENDGVIVILDGLLPDSRVVTDSSEPLGDGDRVRLD</sequence>
<organism evidence="4 5">
    <name type="scientific">Cohnella fermenti</name>
    <dbReference type="NCBI Taxonomy" id="2565925"/>
    <lineage>
        <taxon>Bacteria</taxon>
        <taxon>Bacillati</taxon>
        <taxon>Bacillota</taxon>
        <taxon>Bacilli</taxon>
        <taxon>Bacillales</taxon>
        <taxon>Paenibacillaceae</taxon>
        <taxon>Cohnella</taxon>
    </lineage>
</organism>
<feature type="coiled-coil region" evidence="2">
    <location>
        <begin position="71"/>
        <end position="131"/>
    </location>
</feature>
<comment type="caution">
    <text evidence="4">The sequence shown here is derived from an EMBL/GenBank/DDBJ whole genome shotgun (WGS) entry which is preliminary data.</text>
</comment>